<gene>
    <name evidence="2" type="ORF">H9867_00410</name>
</gene>
<dbReference type="Proteomes" id="UP000824189">
    <property type="component" value="Unassembled WGS sequence"/>
</dbReference>
<feature type="transmembrane region" description="Helical" evidence="1">
    <location>
        <begin position="118"/>
        <end position="136"/>
    </location>
</feature>
<feature type="transmembrane region" description="Helical" evidence="1">
    <location>
        <begin position="282"/>
        <end position="300"/>
    </location>
</feature>
<reference evidence="2" key="2">
    <citation type="submission" date="2021-04" db="EMBL/GenBank/DDBJ databases">
        <authorList>
            <person name="Gilroy R."/>
        </authorList>
    </citation>
    <scope>NUCLEOTIDE SEQUENCE</scope>
    <source>
        <strain evidence="2">4376</strain>
    </source>
</reference>
<keyword evidence="1" id="KW-1133">Transmembrane helix</keyword>
<protein>
    <submittedName>
        <fullName evidence="2">Uncharacterized protein</fullName>
    </submittedName>
</protein>
<feature type="transmembrane region" description="Helical" evidence="1">
    <location>
        <begin position="148"/>
        <end position="167"/>
    </location>
</feature>
<keyword evidence="1" id="KW-0812">Transmembrane</keyword>
<feature type="transmembrane region" description="Helical" evidence="1">
    <location>
        <begin position="173"/>
        <end position="199"/>
    </location>
</feature>
<sequence>MNATRTWTTPTLAQQRWVVRGWSLFISVITLWPFWEGIASMRAHPSRAYLLRDMFVPYNVAPNSNTLGTIEAPPRAVPQDAVLALLSPAIPGTLLAGLVTVTAALLGSAFAAGMARNMAGAALPAQLAVALFVPWNPFVIERLLQGQWTVATAGMLLPAVAYLAAAGRHARGLLFLLICSCSLTPTGAIFAAVTVAVFSPSTRARLMNLFACALAASPWILHALWSAFAASGADEAQMAGTFTDPASASAFAARAEESVGTLGALMGLGGIWNAEAVPHSRGTFATVAGVILCLLLFLGFKELWRVYQPAAIVTVAAIALPAVFATAPGIAAMEWLLAHVPGFGLFRDTSKFVALAIPGYVLLMATVTQQFSRSNRPVTFGRLTPRFLSTVMAGIFAGLAVATVPAYPAEMKPLKPVALSAAWDQIHNAVACAPAGKTLLLPPGSYRDRDGRPAISPALKLLPGSPIDPGFLVVDGKVVDGDAATIALLKDLLAGENTLRTSGVSWVLVDWESVQDPADMSGAMEVLNSPGIHESVALDGYTLYRVNNPELVDHVPSLLQKAPTLLGLMLYWIVSSAGLALWAQSTARTFIHQAHARPRPTPRP</sequence>
<evidence type="ECO:0000313" key="2">
    <source>
        <dbReference type="EMBL" id="HIW94942.1"/>
    </source>
</evidence>
<accession>A0A9D1RYE5</accession>
<keyword evidence="1" id="KW-0472">Membrane</keyword>
<reference evidence="2" key="1">
    <citation type="journal article" date="2021" name="PeerJ">
        <title>Extensive microbial diversity within the chicken gut microbiome revealed by metagenomics and culture.</title>
        <authorList>
            <person name="Gilroy R."/>
            <person name="Ravi A."/>
            <person name="Getino M."/>
            <person name="Pursley I."/>
            <person name="Horton D.L."/>
            <person name="Alikhan N.F."/>
            <person name="Baker D."/>
            <person name="Gharbi K."/>
            <person name="Hall N."/>
            <person name="Watson M."/>
            <person name="Adriaenssens E.M."/>
            <person name="Foster-Nyarko E."/>
            <person name="Jarju S."/>
            <person name="Secka A."/>
            <person name="Antonio M."/>
            <person name="Oren A."/>
            <person name="Chaudhuri R.R."/>
            <person name="La Ragione R."/>
            <person name="Hildebrand F."/>
            <person name="Pallen M.J."/>
        </authorList>
    </citation>
    <scope>NUCLEOTIDE SEQUENCE</scope>
    <source>
        <strain evidence="2">4376</strain>
    </source>
</reference>
<feature type="transmembrane region" description="Helical" evidence="1">
    <location>
        <begin position="349"/>
        <end position="367"/>
    </location>
</feature>
<comment type="caution">
    <text evidence="2">The sequence shown here is derived from an EMBL/GenBank/DDBJ whole genome shotgun (WGS) entry which is preliminary data.</text>
</comment>
<feature type="transmembrane region" description="Helical" evidence="1">
    <location>
        <begin position="93"/>
        <end position="112"/>
    </location>
</feature>
<dbReference type="AlphaFoldDB" id="A0A9D1RYE5"/>
<dbReference type="EMBL" id="DXFZ01000006">
    <property type="protein sequence ID" value="HIW94942.1"/>
    <property type="molecule type" value="Genomic_DNA"/>
</dbReference>
<organism evidence="2 3">
    <name type="scientific">Candidatus Corynebacterium gallistercoris</name>
    <dbReference type="NCBI Taxonomy" id="2838530"/>
    <lineage>
        <taxon>Bacteria</taxon>
        <taxon>Bacillati</taxon>
        <taxon>Actinomycetota</taxon>
        <taxon>Actinomycetes</taxon>
        <taxon>Mycobacteriales</taxon>
        <taxon>Corynebacteriaceae</taxon>
        <taxon>Corynebacterium</taxon>
    </lineage>
</organism>
<feature type="transmembrane region" description="Helical" evidence="1">
    <location>
        <begin position="387"/>
        <end position="407"/>
    </location>
</feature>
<name>A0A9D1RYE5_9CORY</name>
<feature type="transmembrane region" description="Helical" evidence="1">
    <location>
        <begin position="312"/>
        <end position="337"/>
    </location>
</feature>
<proteinExistence type="predicted"/>
<evidence type="ECO:0000256" key="1">
    <source>
        <dbReference type="SAM" id="Phobius"/>
    </source>
</evidence>
<feature type="transmembrane region" description="Helical" evidence="1">
    <location>
        <begin position="17"/>
        <end position="35"/>
    </location>
</feature>
<evidence type="ECO:0000313" key="3">
    <source>
        <dbReference type="Proteomes" id="UP000824189"/>
    </source>
</evidence>
<feature type="transmembrane region" description="Helical" evidence="1">
    <location>
        <begin position="206"/>
        <end position="228"/>
    </location>
</feature>